<sequence length="551" mass="62293">MTFNENSLETLSNDIDQDLSNRDEFLQTNVTSIQEKSTSFMKRYFPFGFRDEALALVKITFPFALGNVLSTWLISFVSLAFIGHAHGQIEFNACALAYSTYILIANSLMLGLNFGCDTLLPQCFGGNKRKMGLTIQRAVIITGYSCFIFWPLLLNAKYVLKYIEHDQQVVRLADTVLRLFLFTVPLDGLSMLLQKYIASNEKTWPLLIINLIGNAVNVLSNYLCLYKFNMNTRSLPISITISYVVIVLCAFFYIRFSSIYKETWHPISRSCLNEWNIYLKLSVPGIFMIMTEFWSIELSMLFAAHLNVDSLSAQTCAYQTAWLVYSITASFATAANIRIGQFLGSGKPKEAANAKNVTYAVGAVVIFINICLIVIFHRRFPLAYNTKADALTLARRTLLLIGFMQLWDGYNIINTGIVKACGKQKRSAMISFLGFYVFGIPVAAFLMFFVRIDIYGFWIGVIIAETVTNIFLFLLIYRFNWENHAKAALVRIQFNTNNISIVTTGNGESEDTKINSRNDAEEIIPMESIGLKILVLLLFILFFIAGIITSK</sequence>
<feature type="transmembrane region" description="Helical" evidence="6">
    <location>
        <begin position="137"/>
        <end position="156"/>
    </location>
</feature>
<dbReference type="Proteomes" id="UP000681967">
    <property type="component" value="Unassembled WGS sequence"/>
</dbReference>
<feature type="transmembrane region" description="Helical" evidence="6">
    <location>
        <begin position="95"/>
        <end position="116"/>
    </location>
</feature>
<organism evidence="7 9">
    <name type="scientific">Rotaria magnacalcarata</name>
    <dbReference type="NCBI Taxonomy" id="392030"/>
    <lineage>
        <taxon>Eukaryota</taxon>
        <taxon>Metazoa</taxon>
        <taxon>Spiralia</taxon>
        <taxon>Gnathifera</taxon>
        <taxon>Rotifera</taxon>
        <taxon>Eurotatoria</taxon>
        <taxon>Bdelloidea</taxon>
        <taxon>Philodinida</taxon>
        <taxon>Philodinidae</taxon>
        <taxon>Rotaria</taxon>
    </lineage>
</organism>
<feature type="transmembrane region" description="Helical" evidence="6">
    <location>
        <begin position="176"/>
        <end position="193"/>
    </location>
</feature>
<feature type="transmembrane region" description="Helical" evidence="6">
    <location>
        <begin position="430"/>
        <end position="449"/>
    </location>
</feature>
<feature type="transmembrane region" description="Helical" evidence="6">
    <location>
        <begin position="205"/>
        <end position="223"/>
    </location>
</feature>
<comment type="similarity">
    <text evidence="2 6">Belongs to the multi antimicrobial extrusion (MATE) (TC 2.A.66.1) family.</text>
</comment>
<comment type="subcellular location">
    <subcellularLocation>
        <location evidence="1">Membrane</location>
        <topology evidence="1">Multi-pass membrane protein</topology>
    </subcellularLocation>
</comment>
<dbReference type="GO" id="GO:1990961">
    <property type="term" value="P:xenobiotic detoxification by transmembrane export across the plasma membrane"/>
    <property type="evidence" value="ECO:0007669"/>
    <property type="project" value="InterPro"/>
</dbReference>
<dbReference type="GO" id="GO:0042910">
    <property type="term" value="F:xenobiotic transmembrane transporter activity"/>
    <property type="evidence" value="ECO:0007669"/>
    <property type="project" value="InterPro"/>
</dbReference>
<dbReference type="EMBL" id="CAJOBH010003368">
    <property type="protein sequence ID" value="CAF3949468.1"/>
    <property type="molecule type" value="Genomic_DNA"/>
</dbReference>
<dbReference type="NCBIfam" id="TIGR00797">
    <property type="entry name" value="matE"/>
    <property type="match status" value="1"/>
</dbReference>
<dbReference type="InterPro" id="IPR045069">
    <property type="entry name" value="MATE_euk"/>
</dbReference>
<feature type="transmembrane region" description="Helical" evidence="6">
    <location>
        <begin position="235"/>
        <end position="256"/>
    </location>
</feature>
<dbReference type="AlphaFoldDB" id="A0A814RRI2"/>
<evidence type="ECO:0000313" key="9">
    <source>
        <dbReference type="Proteomes" id="UP000663855"/>
    </source>
</evidence>
<keyword evidence="5 6" id="KW-0472">Membrane</keyword>
<dbReference type="EMBL" id="CAJNOV010003270">
    <property type="protein sequence ID" value="CAF1136447.1"/>
    <property type="molecule type" value="Genomic_DNA"/>
</dbReference>
<evidence type="ECO:0000256" key="2">
    <source>
        <dbReference type="ARBA" id="ARBA00010199"/>
    </source>
</evidence>
<dbReference type="Pfam" id="PF01554">
    <property type="entry name" value="MatE"/>
    <property type="match status" value="2"/>
</dbReference>
<dbReference type="Proteomes" id="UP000663855">
    <property type="component" value="Unassembled WGS sequence"/>
</dbReference>
<accession>A0A814RRI2</accession>
<evidence type="ECO:0000256" key="1">
    <source>
        <dbReference type="ARBA" id="ARBA00004141"/>
    </source>
</evidence>
<name>A0A814RRI2_9BILA</name>
<evidence type="ECO:0000313" key="8">
    <source>
        <dbReference type="EMBL" id="CAF3949468.1"/>
    </source>
</evidence>
<dbReference type="GO" id="GO:0015297">
    <property type="term" value="F:antiporter activity"/>
    <property type="evidence" value="ECO:0007669"/>
    <property type="project" value="InterPro"/>
</dbReference>
<feature type="transmembrane region" description="Helical" evidence="6">
    <location>
        <begin position="316"/>
        <end position="337"/>
    </location>
</feature>
<reference evidence="7" key="1">
    <citation type="submission" date="2021-02" db="EMBL/GenBank/DDBJ databases">
        <authorList>
            <person name="Nowell W R."/>
        </authorList>
    </citation>
    <scope>NUCLEOTIDE SEQUENCE</scope>
</reference>
<evidence type="ECO:0000256" key="5">
    <source>
        <dbReference type="ARBA" id="ARBA00023136"/>
    </source>
</evidence>
<feature type="transmembrane region" description="Helical" evidence="6">
    <location>
        <begin position="529"/>
        <end position="548"/>
    </location>
</feature>
<dbReference type="GO" id="GO:0016020">
    <property type="term" value="C:membrane"/>
    <property type="evidence" value="ECO:0007669"/>
    <property type="project" value="UniProtKB-SubCell"/>
</dbReference>
<evidence type="ECO:0000256" key="3">
    <source>
        <dbReference type="ARBA" id="ARBA00022692"/>
    </source>
</evidence>
<feature type="transmembrane region" description="Helical" evidence="6">
    <location>
        <begin position="59"/>
        <end position="83"/>
    </location>
</feature>
<protein>
    <recommendedName>
        <fullName evidence="6">Multidrug and toxin extrusion protein</fullName>
    </recommendedName>
</protein>
<proteinExistence type="inferred from homology"/>
<evidence type="ECO:0000256" key="4">
    <source>
        <dbReference type="ARBA" id="ARBA00022989"/>
    </source>
</evidence>
<feature type="transmembrane region" description="Helical" evidence="6">
    <location>
        <begin position="455"/>
        <end position="477"/>
    </location>
</feature>
<dbReference type="InterPro" id="IPR002528">
    <property type="entry name" value="MATE_fam"/>
</dbReference>
<keyword evidence="4 6" id="KW-1133">Transmembrane helix</keyword>
<keyword evidence="3 6" id="KW-0812">Transmembrane</keyword>
<feature type="transmembrane region" description="Helical" evidence="6">
    <location>
        <begin position="357"/>
        <end position="377"/>
    </location>
</feature>
<dbReference type="CDD" id="cd13132">
    <property type="entry name" value="MATE_eukaryotic"/>
    <property type="match status" value="1"/>
</dbReference>
<evidence type="ECO:0000313" key="7">
    <source>
        <dbReference type="EMBL" id="CAF1136447.1"/>
    </source>
</evidence>
<evidence type="ECO:0000256" key="6">
    <source>
        <dbReference type="RuleBase" id="RU004914"/>
    </source>
</evidence>
<dbReference type="PANTHER" id="PTHR11206">
    <property type="entry name" value="MULTIDRUG RESISTANCE PROTEIN"/>
    <property type="match status" value="1"/>
</dbReference>
<gene>
    <name evidence="8" type="ORF">BYL167_LOCUS10946</name>
    <name evidence="7" type="ORF">CJN711_LOCUS8826</name>
</gene>
<comment type="caution">
    <text evidence="7">The sequence shown here is derived from an EMBL/GenBank/DDBJ whole genome shotgun (WGS) entry which is preliminary data.</text>
</comment>